<dbReference type="EMBL" id="CAMXCT020006495">
    <property type="protein sequence ID" value="CAL1168069.1"/>
    <property type="molecule type" value="Genomic_DNA"/>
</dbReference>
<dbReference type="Proteomes" id="UP001152797">
    <property type="component" value="Unassembled WGS sequence"/>
</dbReference>
<proteinExistence type="predicted"/>
<evidence type="ECO:0000313" key="3">
    <source>
        <dbReference type="Proteomes" id="UP001152797"/>
    </source>
</evidence>
<name>A0A9P1DQP9_9DINO</name>
<keyword evidence="3" id="KW-1185">Reference proteome</keyword>
<dbReference type="AlphaFoldDB" id="A0A9P1DQP9"/>
<protein>
    <submittedName>
        <fullName evidence="1">Uncharacterized protein</fullName>
    </submittedName>
</protein>
<dbReference type="OrthoDB" id="430471at2759"/>
<organism evidence="1">
    <name type="scientific">Cladocopium goreaui</name>
    <dbReference type="NCBI Taxonomy" id="2562237"/>
    <lineage>
        <taxon>Eukaryota</taxon>
        <taxon>Sar</taxon>
        <taxon>Alveolata</taxon>
        <taxon>Dinophyceae</taxon>
        <taxon>Suessiales</taxon>
        <taxon>Symbiodiniaceae</taxon>
        <taxon>Cladocopium</taxon>
    </lineage>
</organism>
<dbReference type="EMBL" id="CAMXCT030006495">
    <property type="protein sequence ID" value="CAL4802006.1"/>
    <property type="molecule type" value="Genomic_DNA"/>
</dbReference>
<dbReference type="EMBL" id="CAMXCT010006495">
    <property type="protein sequence ID" value="CAI4014694.1"/>
    <property type="molecule type" value="Genomic_DNA"/>
</dbReference>
<gene>
    <name evidence="1" type="ORF">C1SCF055_LOCUS39581</name>
</gene>
<evidence type="ECO:0000313" key="2">
    <source>
        <dbReference type="EMBL" id="CAL1168069.1"/>
    </source>
</evidence>
<accession>A0A9P1DQP9</accession>
<reference evidence="1" key="1">
    <citation type="submission" date="2022-10" db="EMBL/GenBank/DDBJ databases">
        <authorList>
            <person name="Chen Y."/>
            <person name="Dougan E. K."/>
            <person name="Chan C."/>
            <person name="Rhodes N."/>
            <person name="Thang M."/>
        </authorList>
    </citation>
    <scope>NUCLEOTIDE SEQUENCE</scope>
</reference>
<sequence>MLLIAKGIMSGVSAHEIAQAAQRDVQGARDGKRFPDLEKLASLEQGRNLLRSVHDRLRRQSTLPEPVKVAMPYTDGLHEADILLPHEWFAAMSEDDFNWERTICPNADRLPDFWQAWESHPGMMHHPMKRFDSWQRKFIPISLHGDEVPVMGVGKIWSRSVLSITWMSMLANGLGAKMADIVFYIWAIFEKNSLPSSTGTVGTMQTLWRVLRWSFQCILNESHTTLCAVPCFLSRQSFLAR</sequence>
<reference evidence="2" key="2">
    <citation type="submission" date="2024-04" db="EMBL/GenBank/DDBJ databases">
        <authorList>
            <person name="Chen Y."/>
            <person name="Shah S."/>
            <person name="Dougan E. K."/>
            <person name="Thang M."/>
            <person name="Chan C."/>
        </authorList>
    </citation>
    <scope>NUCLEOTIDE SEQUENCE [LARGE SCALE GENOMIC DNA]</scope>
</reference>
<evidence type="ECO:0000313" key="1">
    <source>
        <dbReference type="EMBL" id="CAI4014694.1"/>
    </source>
</evidence>
<comment type="caution">
    <text evidence="1">The sequence shown here is derived from an EMBL/GenBank/DDBJ whole genome shotgun (WGS) entry which is preliminary data.</text>
</comment>